<name>A0ABV9ZG40_9PSEU</name>
<feature type="domain" description="Nudix hydrolase" evidence="5">
    <location>
        <begin position="2"/>
        <end position="126"/>
    </location>
</feature>
<dbReference type="InterPro" id="IPR015797">
    <property type="entry name" value="NUDIX_hydrolase-like_dom_sf"/>
</dbReference>
<accession>A0ABV9ZG40</accession>
<evidence type="ECO:0000313" key="7">
    <source>
        <dbReference type="Proteomes" id="UP001596175"/>
    </source>
</evidence>
<dbReference type="PANTHER" id="PTHR43046:SF14">
    <property type="entry name" value="MUTT_NUDIX FAMILY PROTEIN"/>
    <property type="match status" value="1"/>
</dbReference>
<dbReference type="PROSITE" id="PS51462">
    <property type="entry name" value="NUDIX"/>
    <property type="match status" value="1"/>
</dbReference>
<evidence type="ECO:0000313" key="6">
    <source>
        <dbReference type="EMBL" id="MFC5140110.1"/>
    </source>
</evidence>
<dbReference type="Gene3D" id="3.90.79.10">
    <property type="entry name" value="Nucleoside Triphosphate Pyrophosphohydrolase"/>
    <property type="match status" value="1"/>
</dbReference>
<dbReference type="InterPro" id="IPR000086">
    <property type="entry name" value="NUDIX_hydrolase_dom"/>
</dbReference>
<gene>
    <name evidence="6" type="ORF">ACFPK1_17850</name>
</gene>
<dbReference type="EMBL" id="JBHSKG010000009">
    <property type="protein sequence ID" value="MFC5140110.1"/>
    <property type="molecule type" value="Genomic_DNA"/>
</dbReference>
<dbReference type="SUPFAM" id="SSF55811">
    <property type="entry name" value="Nudix"/>
    <property type="match status" value="1"/>
</dbReference>
<dbReference type="InterPro" id="IPR020084">
    <property type="entry name" value="NUDIX_hydrolase_CS"/>
</dbReference>
<keyword evidence="3 4" id="KW-0378">Hydrolase</keyword>
<evidence type="ECO:0000256" key="2">
    <source>
        <dbReference type="ARBA" id="ARBA00005582"/>
    </source>
</evidence>
<evidence type="ECO:0000256" key="4">
    <source>
        <dbReference type="RuleBase" id="RU003476"/>
    </source>
</evidence>
<comment type="similarity">
    <text evidence="2 4">Belongs to the Nudix hydrolase family.</text>
</comment>
<comment type="caution">
    <text evidence="6">The sequence shown here is derived from an EMBL/GenBank/DDBJ whole genome shotgun (WGS) entry which is preliminary data.</text>
</comment>
<dbReference type="PRINTS" id="PR00502">
    <property type="entry name" value="NUDIXFAMILY"/>
</dbReference>
<protein>
    <submittedName>
        <fullName evidence="6">NUDIX domain-containing protein</fullName>
    </submittedName>
</protein>
<evidence type="ECO:0000259" key="5">
    <source>
        <dbReference type="PROSITE" id="PS51462"/>
    </source>
</evidence>
<dbReference type="PANTHER" id="PTHR43046">
    <property type="entry name" value="GDP-MANNOSE MANNOSYL HYDROLASE"/>
    <property type="match status" value="1"/>
</dbReference>
<dbReference type="Proteomes" id="UP001596175">
    <property type="component" value="Unassembled WGS sequence"/>
</dbReference>
<sequence>MPRTRMAAGVLVRDGRVLLGLRRADRASHPGVWDLPGGHVEPGESPPAAARRELREELGVDAGLGAAWRVLTDGADELSVWLVRDWTGEVCNVADHEHERLGWFTAAELSALDLAHPAYVALLTEALGT</sequence>
<keyword evidence="7" id="KW-1185">Reference proteome</keyword>
<dbReference type="PROSITE" id="PS00893">
    <property type="entry name" value="NUDIX_BOX"/>
    <property type="match status" value="1"/>
</dbReference>
<organism evidence="6 7">
    <name type="scientific">Actinomycetospora rhizophila</name>
    <dbReference type="NCBI Taxonomy" id="1416876"/>
    <lineage>
        <taxon>Bacteria</taxon>
        <taxon>Bacillati</taxon>
        <taxon>Actinomycetota</taxon>
        <taxon>Actinomycetes</taxon>
        <taxon>Pseudonocardiales</taxon>
        <taxon>Pseudonocardiaceae</taxon>
        <taxon>Actinomycetospora</taxon>
    </lineage>
</organism>
<evidence type="ECO:0000256" key="3">
    <source>
        <dbReference type="ARBA" id="ARBA00022801"/>
    </source>
</evidence>
<evidence type="ECO:0000256" key="1">
    <source>
        <dbReference type="ARBA" id="ARBA00001946"/>
    </source>
</evidence>
<reference evidence="7" key="1">
    <citation type="journal article" date="2019" name="Int. J. Syst. Evol. Microbiol.">
        <title>The Global Catalogue of Microorganisms (GCM) 10K type strain sequencing project: providing services to taxonomists for standard genome sequencing and annotation.</title>
        <authorList>
            <consortium name="The Broad Institute Genomics Platform"/>
            <consortium name="The Broad Institute Genome Sequencing Center for Infectious Disease"/>
            <person name="Wu L."/>
            <person name="Ma J."/>
        </authorList>
    </citation>
    <scope>NUCLEOTIDE SEQUENCE [LARGE SCALE GENOMIC DNA]</scope>
    <source>
        <strain evidence="7">XZYJ18</strain>
    </source>
</reference>
<proteinExistence type="inferred from homology"/>
<dbReference type="Pfam" id="PF00293">
    <property type="entry name" value="NUDIX"/>
    <property type="match status" value="1"/>
</dbReference>
<comment type="cofactor">
    <cofactor evidence="1">
        <name>Mg(2+)</name>
        <dbReference type="ChEBI" id="CHEBI:18420"/>
    </cofactor>
</comment>
<dbReference type="InterPro" id="IPR020476">
    <property type="entry name" value="Nudix_hydrolase"/>
</dbReference>